<reference evidence="1 2" key="1">
    <citation type="journal article" date="2006" name="Science">
        <title>The genome of black cottonwood, Populus trichocarpa (Torr. &amp; Gray).</title>
        <authorList>
            <person name="Tuskan G.A."/>
            <person name="Difazio S."/>
            <person name="Jansson S."/>
            <person name="Bohlmann J."/>
            <person name="Grigoriev I."/>
            <person name="Hellsten U."/>
            <person name="Putnam N."/>
            <person name="Ralph S."/>
            <person name="Rombauts S."/>
            <person name="Salamov A."/>
            <person name="Schein J."/>
            <person name="Sterck L."/>
            <person name="Aerts A."/>
            <person name="Bhalerao R.R."/>
            <person name="Bhalerao R.P."/>
            <person name="Blaudez D."/>
            <person name="Boerjan W."/>
            <person name="Brun A."/>
            <person name="Brunner A."/>
            <person name="Busov V."/>
            <person name="Campbell M."/>
            <person name="Carlson J."/>
            <person name="Chalot M."/>
            <person name="Chapman J."/>
            <person name="Chen G.L."/>
            <person name="Cooper D."/>
            <person name="Coutinho P.M."/>
            <person name="Couturier J."/>
            <person name="Covert S."/>
            <person name="Cronk Q."/>
            <person name="Cunningham R."/>
            <person name="Davis J."/>
            <person name="Degroeve S."/>
            <person name="Dejardin A."/>
            <person name="Depamphilis C."/>
            <person name="Detter J."/>
            <person name="Dirks B."/>
            <person name="Dubchak I."/>
            <person name="Duplessis S."/>
            <person name="Ehlting J."/>
            <person name="Ellis B."/>
            <person name="Gendler K."/>
            <person name="Goodstein D."/>
            <person name="Gribskov M."/>
            <person name="Grimwood J."/>
            <person name="Groover A."/>
            <person name="Gunter L."/>
            <person name="Hamberger B."/>
            <person name="Heinze B."/>
            <person name="Helariutta Y."/>
            <person name="Henrissat B."/>
            <person name="Holligan D."/>
            <person name="Holt R."/>
            <person name="Huang W."/>
            <person name="Islam-Faridi N."/>
            <person name="Jones S."/>
            <person name="Jones-Rhoades M."/>
            <person name="Jorgensen R."/>
            <person name="Joshi C."/>
            <person name="Kangasjarvi J."/>
            <person name="Karlsson J."/>
            <person name="Kelleher C."/>
            <person name="Kirkpatrick R."/>
            <person name="Kirst M."/>
            <person name="Kohler A."/>
            <person name="Kalluri U."/>
            <person name="Larimer F."/>
            <person name="Leebens-Mack J."/>
            <person name="Leple J.C."/>
            <person name="Locascio P."/>
            <person name="Lou Y."/>
            <person name="Lucas S."/>
            <person name="Martin F."/>
            <person name="Montanini B."/>
            <person name="Napoli C."/>
            <person name="Nelson D.R."/>
            <person name="Nelson C."/>
            <person name="Nieminen K."/>
            <person name="Nilsson O."/>
            <person name="Pereda V."/>
            <person name="Peter G."/>
            <person name="Philippe R."/>
            <person name="Pilate G."/>
            <person name="Poliakov A."/>
            <person name="Razumovskaya J."/>
            <person name="Richardson P."/>
            <person name="Rinaldi C."/>
            <person name="Ritland K."/>
            <person name="Rouze P."/>
            <person name="Ryaboy D."/>
            <person name="Schmutz J."/>
            <person name="Schrader J."/>
            <person name="Segerman B."/>
            <person name="Shin H."/>
            <person name="Siddiqui A."/>
            <person name="Sterky F."/>
            <person name="Terry A."/>
            <person name="Tsai C.J."/>
            <person name="Uberbacher E."/>
            <person name="Unneberg P."/>
            <person name="Vahala J."/>
            <person name="Wall K."/>
            <person name="Wessler S."/>
            <person name="Yang G."/>
            <person name="Yin T."/>
            <person name="Douglas C."/>
            <person name="Marra M."/>
            <person name="Sandberg G."/>
            <person name="Van de Peer Y."/>
            <person name="Rokhsar D."/>
        </authorList>
    </citation>
    <scope>NUCLEOTIDE SEQUENCE [LARGE SCALE GENOMIC DNA]</scope>
    <source>
        <strain evidence="2">cv. Nisqually</strain>
    </source>
</reference>
<evidence type="ECO:0000313" key="2">
    <source>
        <dbReference type="Proteomes" id="UP000006729"/>
    </source>
</evidence>
<gene>
    <name evidence="1" type="ORF">POPTR_016G115650v4</name>
</gene>
<accession>A0ACC0RTM4</accession>
<keyword evidence="2" id="KW-1185">Reference proteome</keyword>
<proteinExistence type="predicted"/>
<dbReference type="Proteomes" id="UP000006729">
    <property type="component" value="Chromosome 16"/>
</dbReference>
<organism evidence="1 2">
    <name type="scientific">Populus trichocarpa</name>
    <name type="common">Western balsam poplar</name>
    <name type="synonym">Populus balsamifera subsp. trichocarpa</name>
    <dbReference type="NCBI Taxonomy" id="3694"/>
    <lineage>
        <taxon>Eukaryota</taxon>
        <taxon>Viridiplantae</taxon>
        <taxon>Streptophyta</taxon>
        <taxon>Embryophyta</taxon>
        <taxon>Tracheophyta</taxon>
        <taxon>Spermatophyta</taxon>
        <taxon>Magnoliopsida</taxon>
        <taxon>eudicotyledons</taxon>
        <taxon>Gunneridae</taxon>
        <taxon>Pentapetalae</taxon>
        <taxon>rosids</taxon>
        <taxon>fabids</taxon>
        <taxon>Malpighiales</taxon>
        <taxon>Salicaceae</taxon>
        <taxon>Saliceae</taxon>
        <taxon>Populus</taxon>
    </lineage>
</organism>
<evidence type="ECO:0000313" key="1">
    <source>
        <dbReference type="EMBL" id="KAI9380559.1"/>
    </source>
</evidence>
<dbReference type="EMBL" id="CM009305">
    <property type="protein sequence ID" value="KAI9380559.1"/>
    <property type="molecule type" value="Genomic_DNA"/>
</dbReference>
<comment type="caution">
    <text evidence="1">The sequence shown here is derived from an EMBL/GenBank/DDBJ whole genome shotgun (WGS) entry which is preliminary data.</text>
</comment>
<sequence length="138" mass="15894">MSKHLKVKIVRHTLQLEESPNRCGLSYHYPNVIPNKFKEYQTEKVTIKAKEWVLLKLFMTGVPPRKTAGFLHRRSHSRISIRSSFVAQRAPYLSTSKIIRFHHFLDKLLFVLNSTDASTSKKLKLKKIVAGSQTFVGS</sequence>
<name>A0ACC0RTM4_POPTR</name>
<protein>
    <submittedName>
        <fullName evidence="1">Uncharacterized protein</fullName>
    </submittedName>
</protein>